<organism evidence="1 2">
    <name type="scientific">Aspergillus fijiensis CBS 313.89</name>
    <dbReference type="NCBI Taxonomy" id="1448319"/>
    <lineage>
        <taxon>Eukaryota</taxon>
        <taxon>Fungi</taxon>
        <taxon>Dikarya</taxon>
        <taxon>Ascomycota</taxon>
        <taxon>Pezizomycotina</taxon>
        <taxon>Eurotiomycetes</taxon>
        <taxon>Eurotiomycetidae</taxon>
        <taxon>Eurotiales</taxon>
        <taxon>Aspergillaceae</taxon>
        <taxon>Aspergillus</taxon>
    </lineage>
</organism>
<dbReference type="Proteomes" id="UP000249789">
    <property type="component" value="Unassembled WGS sequence"/>
</dbReference>
<proteinExistence type="predicted"/>
<gene>
    <name evidence="1" type="ORF">BO72DRAFT_260906</name>
</gene>
<dbReference type="GeneID" id="63857457"/>
<dbReference type="Gene3D" id="3.40.50.720">
    <property type="entry name" value="NAD(P)-binding Rossmann-like Domain"/>
    <property type="match status" value="1"/>
</dbReference>
<accession>A0A8G1RXP0</accession>
<feature type="non-terminal residue" evidence="1">
    <location>
        <position position="70"/>
    </location>
</feature>
<dbReference type="OrthoDB" id="1669814at2759"/>
<dbReference type="InterPro" id="IPR036291">
    <property type="entry name" value="NAD(P)-bd_dom_sf"/>
</dbReference>
<dbReference type="SUPFAM" id="SSF51735">
    <property type="entry name" value="NAD(P)-binding Rossmann-fold domains"/>
    <property type="match status" value="1"/>
</dbReference>
<sequence>MMIDQGPATKEVWGTENMRGRLGRSEEFRGLALPMMSEGSSFMTGTTVVCDVGAYRVLGVSSGASGVILG</sequence>
<dbReference type="EMBL" id="KZ824627">
    <property type="protein sequence ID" value="RAK80774.1"/>
    <property type="molecule type" value="Genomic_DNA"/>
</dbReference>
<dbReference type="RefSeq" id="XP_040804784.1">
    <property type="nucleotide sequence ID" value="XM_040940124.1"/>
</dbReference>
<name>A0A8G1RXP0_9EURO</name>
<evidence type="ECO:0000313" key="1">
    <source>
        <dbReference type="EMBL" id="RAK80774.1"/>
    </source>
</evidence>
<evidence type="ECO:0000313" key="2">
    <source>
        <dbReference type="Proteomes" id="UP000249789"/>
    </source>
</evidence>
<dbReference type="VEuPathDB" id="FungiDB:BO72DRAFT_260906"/>
<reference evidence="1 2" key="1">
    <citation type="submission" date="2018-02" db="EMBL/GenBank/DDBJ databases">
        <title>The genomes of Aspergillus section Nigri reveals drivers in fungal speciation.</title>
        <authorList>
            <consortium name="DOE Joint Genome Institute"/>
            <person name="Vesth T.C."/>
            <person name="Nybo J."/>
            <person name="Theobald S."/>
            <person name="Brandl J."/>
            <person name="Frisvad J.C."/>
            <person name="Nielsen K.F."/>
            <person name="Lyhne E.K."/>
            <person name="Kogle M.E."/>
            <person name="Kuo A."/>
            <person name="Riley R."/>
            <person name="Clum A."/>
            <person name="Nolan M."/>
            <person name="Lipzen A."/>
            <person name="Salamov A."/>
            <person name="Henrissat B."/>
            <person name="Wiebenga A."/>
            <person name="De vries R.P."/>
            <person name="Grigoriev I.V."/>
            <person name="Mortensen U.H."/>
            <person name="Andersen M.R."/>
            <person name="Baker S.E."/>
        </authorList>
    </citation>
    <scope>NUCLEOTIDE SEQUENCE [LARGE SCALE GENOMIC DNA]</scope>
    <source>
        <strain evidence="1 2">CBS 313.89</strain>
    </source>
</reference>
<dbReference type="AlphaFoldDB" id="A0A8G1RXP0"/>
<protein>
    <submittedName>
        <fullName evidence="1">Uncharacterized protein</fullName>
    </submittedName>
</protein>
<keyword evidence="2" id="KW-1185">Reference proteome</keyword>